<evidence type="ECO:0000259" key="4">
    <source>
        <dbReference type="PROSITE" id="PS01124"/>
    </source>
</evidence>
<dbReference type="PANTHER" id="PTHR43280:SF28">
    <property type="entry name" value="HTH-TYPE TRANSCRIPTIONAL ACTIVATOR RHAS"/>
    <property type="match status" value="1"/>
</dbReference>
<dbReference type="PANTHER" id="PTHR43280">
    <property type="entry name" value="ARAC-FAMILY TRANSCRIPTIONAL REGULATOR"/>
    <property type="match status" value="1"/>
</dbReference>
<evidence type="ECO:0000256" key="1">
    <source>
        <dbReference type="ARBA" id="ARBA00023015"/>
    </source>
</evidence>
<keyword evidence="1" id="KW-0805">Transcription regulation</keyword>
<reference evidence="5 6" key="1">
    <citation type="submission" date="2021-03" db="EMBL/GenBank/DDBJ databases">
        <title>Enterococcal diversity collection.</title>
        <authorList>
            <person name="Gilmore M.S."/>
            <person name="Schwartzman J."/>
            <person name="Van Tyne D."/>
            <person name="Martin M."/>
            <person name="Earl A.M."/>
            <person name="Manson A.L."/>
            <person name="Straub T."/>
            <person name="Salamzade R."/>
            <person name="Saavedra J."/>
            <person name="Lebreton F."/>
            <person name="Prichula J."/>
            <person name="Schaufler K."/>
            <person name="Gaca A."/>
            <person name="Sgardioli B."/>
            <person name="Wagenaar J."/>
            <person name="Strong T."/>
        </authorList>
    </citation>
    <scope>NUCLEOTIDE SEQUENCE [LARGE SCALE GENOMIC DNA]</scope>
    <source>
        <strain evidence="5 6">MJM12</strain>
    </source>
</reference>
<dbReference type="InterPro" id="IPR009057">
    <property type="entry name" value="Homeodomain-like_sf"/>
</dbReference>
<dbReference type="SUPFAM" id="SSF51215">
    <property type="entry name" value="Regulatory protein AraC"/>
    <property type="match status" value="1"/>
</dbReference>
<dbReference type="RefSeq" id="WP_206905225.1">
    <property type="nucleotide sequence ID" value="NZ_JAFLVT010000018.1"/>
</dbReference>
<name>A0ABS3HA99_9ENTE</name>
<feature type="domain" description="HTH araC/xylS-type" evidence="4">
    <location>
        <begin position="176"/>
        <end position="274"/>
    </location>
</feature>
<dbReference type="SUPFAM" id="SSF46689">
    <property type="entry name" value="Homeodomain-like"/>
    <property type="match status" value="2"/>
</dbReference>
<dbReference type="Proteomes" id="UP000664256">
    <property type="component" value="Unassembled WGS sequence"/>
</dbReference>
<gene>
    <name evidence="5" type="ORF">JZO76_12730</name>
</gene>
<evidence type="ECO:0000313" key="5">
    <source>
        <dbReference type="EMBL" id="MBO0450385.1"/>
    </source>
</evidence>
<dbReference type="PROSITE" id="PS01124">
    <property type="entry name" value="HTH_ARAC_FAMILY_2"/>
    <property type="match status" value="1"/>
</dbReference>
<comment type="caution">
    <text evidence="5">The sequence shown here is derived from an EMBL/GenBank/DDBJ whole genome shotgun (WGS) entry which is preliminary data.</text>
</comment>
<evidence type="ECO:0000256" key="2">
    <source>
        <dbReference type="ARBA" id="ARBA00023125"/>
    </source>
</evidence>
<keyword evidence="3" id="KW-0804">Transcription</keyword>
<dbReference type="InterPro" id="IPR037923">
    <property type="entry name" value="HTH-like"/>
</dbReference>
<sequence length="276" mass="32425">MYFQVDDNKKEATQHVTQNIPLAIYQRTLIKERHDAITLHWHEEFQLVWVYSGTLLYSVDGKEFLLHQNEGILINTSKIHGAIPATSKVEYSCIDFSPYFINKEIYQKSIAEYSKRSSFSYRFLAITTRNLEILNSLKKNVNDINYLDVYELLISSLNNIDKNQYLTNQEEETIIYQLLDYVHKNFQEPITVQAIAQTIPISKKKCTNLFNNYTHLSPINYVIDYRLNQAKKMLLETQQDVVEICFAAGFNNVSYFITSFKAKYTLTPFQFRKRFG</sequence>
<accession>A0ABS3HA99</accession>
<keyword evidence="2" id="KW-0238">DNA-binding</keyword>
<dbReference type="Pfam" id="PF12833">
    <property type="entry name" value="HTH_18"/>
    <property type="match status" value="1"/>
</dbReference>
<dbReference type="Gene3D" id="1.10.10.60">
    <property type="entry name" value="Homeodomain-like"/>
    <property type="match status" value="2"/>
</dbReference>
<dbReference type="EMBL" id="JAFLVT010000018">
    <property type="protein sequence ID" value="MBO0450385.1"/>
    <property type="molecule type" value="Genomic_DNA"/>
</dbReference>
<protein>
    <submittedName>
        <fullName evidence="5">Helix-turn-helix transcriptional regulator</fullName>
    </submittedName>
</protein>
<dbReference type="InterPro" id="IPR014710">
    <property type="entry name" value="RmlC-like_jellyroll"/>
</dbReference>
<dbReference type="Gene3D" id="2.60.120.10">
    <property type="entry name" value="Jelly Rolls"/>
    <property type="match status" value="1"/>
</dbReference>
<proteinExistence type="predicted"/>
<keyword evidence="6" id="KW-1185">Reference proteome</keyword>
<evidence type="ECO:0000256" key="3">
    <source>
        <dbReference type="ARBA" id="ARBA00023163"/>
    </source>
</evidence>
<dbReference type="SMART" id="SM00342">
    <property type="entry name" value="HTH_ARAC"/>
    <property type="match status" value="1"/>
</dbReference>
<organism evidence="5 6">
    <name type="scientific">Candidatus Enterococcus myersii</name>
    <dbReference type="NCBI Taxonomy" id="2815322"/>
    <lineage>
        <taxon>Bacteria</taxon>
        <taxon>Bacillati</taxon>
        <taxon>Bacillota</taxon>
        <taxon>Bacilli</taxon>
        <taxon>Lactobacillales</taxon>
        <taxon>Enterococcaceae</taxon>
        <taxon>Enterococcus</taxon>
    </lineage>
</organism>
<evidence type="ECO:0000313" key="6">
    <source>
        <dbReference type="Proteomes" id="UP000664256"/>
    </source>
</evidence>
<dbReference type="InterPro" id="IPR018060">
    <property type="entry name" value="HTH_AraC"/>
</dbReference>
<dbReference type="Pfam" id="PF02311">
    <property type="entry name" value="AraC_binding"/>
    <property type="match status" value="1"/>
</dbReference>
<dbReference type="InterPro" id="IPR003313">
    <property type="entry name" value="AraC-bd"/>
</dbReference>